<dbReference type="AlphaFoldDB" id="A0AAV2ERW8"/>
<keyword evidence="3" id="KW-1185">Reference proteome</keyword>
<feature type="compositionally biased region" description="Basic and acidic residues" evidence="1">
    <location>
        <begin position="1"/>
        <end position="16"/>
    </location>
</feature>
<gene>
    <name evidence="2" type="ORF">LTRI10_LOCUS29579</name>
</gene>
<evidence type="ECO:0000313" key="3">
    <source>
        <dbReference type="Proteomes" id="UP001497516"/>
    </source>
</evidence>
<organism evidence="2 3">
    <name type="scientific">Linum trigynum</name>
    <dbReference type="NCBI Taxonomy" id="586398"/>
    <lineage>
        <taxon>Eukaryota</taxon>
        <taxon>Viridiplantae</taxon>
        <taxon>Streptophyta</taxon>
        <taxon>Embryophyta</taxon>
        <taxon>Tracheophyta</taxon>
        <taxon>Spermatophyta</taxon>
        <taxon>Magnoliopsida</taxon>
        <taxon>eudicotyledons</taxon>
        <taxon>Gunneridae</taxon>
        <taxon>Pentapetalae</taxon>
        <taxon>rosids</taxon>
        <taxon>fabids</taxon>
        <taxon>Malpighiales</taxon>
        <taxon>Linaceae</taxon>
        <taxon>Linum</taxon>
    </lineage>
</organism>
<accession>A0AAV2ERW8</accession>
<name>A0AAV2ERW8_9ROSI</name>
<dbReference type="EMBL" id="OZ034818">
    <property type="protein sequence ID" value="CAL1388661.1"/>
    <property type="molecule type" value="Genomic_DNA"/>
</dbReference>
<dbReference type="Proteomes" id="UP001497516">
    <property type="component" value="Chromosome 5"/>
</dbReference>
<reference evidence="2 3" key="1">
    <citation type="submission" date="2024-04" db="EMBL/GenBank/DDBJ databases">
        <authorList>
            <person name="Fracassetti M."/>
        </authorList>
    </citation>
    <scope>NUCLEOTIDE SEQUENCE [LARGE SCALE GENOMIC DNA]</scope>
</reference>
<evidence type="ECO:0000313" key="2">
    <source>
        <dbReference type="EMBL" id="CAL1388661.1"/>
    </source>
</evidence>
<sequence length="99" mass="10245">MGRSTIRDTGRKKVDKQQVVPGHSTISIAEKKTWKSGGASSTGPAQPGKPIDPGGLNARGDNRKGSLIDALPVIPAPQTNMDGPRTIAKGGQQAAPRAH</sequence>
<proteinExistence type="predicted"/>
<feature type="region of interest" description="Disordered" evidence="1">
    <location>
        <begin position="1"/>
        <end position="99"/>
    </location>
</feature>
<evidence type="ECO:0000256" key="1">
    <source>
        <dbReference type="SAM" id="MobiDB-lite"/>
    </source>
</evidence>
<protein>
    <submittedName>
        <fullName evidence="2">Uncharacterized protein</fullName>
    </submittedName>
</protein>